<feature type="domain" description="Pyridoxamine 5'-phosphate oxidase N-terminal" evidence="1">
    <location>
        <begin position="28"/>
        <end position="117"/>
    </location>
</feature>
<gene>
    <name evidence="2" type="ORF">MPRF_15550</name>
</gene>
<evidence type="ECO:0000313" key="2">
    <source>
        <dbReference type="EMBL" id="BBY74656.1"/>
    </source>
</evidence>
<dbReference type="Proteomes" id="UP000466554">
    <property type="component" value="Chromosome"/>
</dbReference>
<protein>
    <submittedName>
        <fullName evidence="2">Pyridoxamine 5'-phosphate oxidase</fullName>
    </submittedName>
</protein>
<dbReference type="Gene3D" id="2.30.110.10">
    <property type="entry name" value="Electron Transport, Fmn-binding Protein, Chain A"/>
    <property type="match status" value="1"/>
</dbReference>
<evidence type="ECO:0000313" key="3">
    <source>
        <dbReference type="Proteomes" id="UP000466554"/>
    </source>
</evidence>
<dbReference type="InterPro" id="IPR011576">
    <property type="entry name" value="Pyridox_Oxase_N"/>
</dbReference>
<dbReference type="AlphaFoldDB" id="A0A7I7U2M9"/>
<organism evidence="2 3">
    <name type="scientific">Mycolicibacterium parafortuitum</name>
    <name type="common">Mycobacterium parafortuitum</name>
    <dbReference type="NCBI Taxonomy" id="39692"/>
    <lineage>
        <taxon>Bacteria</taxon>
        <taxon>Bacillati</taxon>
        <taxon>Actinomycetota</taxon>
        <taxon>Actinomycetes</taxon>
        <taxon>Mycobacteriales</taxon>
        <taxon>Mycobacteriaceae</taxon>
        <taxon>Mycolicibacterium</taxon>
    </lineage>
</organism>
<dbReference type="Pfam" id="PF01243">
    <property type="entry name" value="PNPOx_N"/>
    <property type="match status" value="1"/>
</dbReference>
<dbReference type="SUPFAM" id="SSF50475">
    <property type="entry name" value="FMN-binding split barrel"/>
    <property type="match status" value="1"/>
</dbReference>
<reference evidence="2 3" key="1">
    <citation type="journal article" date="2019" name="Emerg. Microbes Infect.">
        <title>Comprehensive subspecies identification of 175 nontuberculous mycobacteria species based on 7547 genomic profiles.</title>
        <authorList>
            <person name="Matsumoto Y."/>
            <person name="Kinjo T."/>
            <person name="Motooka D."/>
            <person name="Nabeya D."/>
            <person name="Jung N."/>
            <person name="Uechi K."/>
            <person name="Horii T."/>
            <person name="Iida T."/>
            <person name="Fujita J."/>
            <person name="Nakamura S."/>
        </authorList>
    </citation>
    <scope>NUCLEOTIDE SEQUENCE [LARGE SCALE GENOMIC DNA]</scope>
    <source>
        <strain evidence="2 3">JCM 6367</strain>
    </source>
</reference>
<name>A0A7I7U2M9_MYCPF</name>
<dbReference type="EMBL" id="AP022598">
    <property type="protein sequence ID" value="BBY74656.1"/>
    <property type="molecule type" value="Genomic_DNA"/>
</dbReference>
<sequence length="152" mass="17251">MVALPMSADADPLTDNPLTRDDLDLLRRPLYGFFSPAAAAAPPQPRPIWYEVTADRTIESFTLPDSVRVRRLRQDPRASLVVAAPVGERERWVSVSGSTTVHTDGAAELVTRLARRYWDLDDPVRVRDLDDLLAETWVRVVLRPEKVARYRM</sequence>
<dbReference type="InterPro" id="IPR012349">
    <property type="entry name" value="Split_barrel_FMN-bd"/>
</dbReference>
<proteinExistence type="predicted"/>
<evidence type="ECO:0000259" key="1">
    <source>
        <dbReference type="Pfam" id="PF01243"/>
    </source>
</evidence>
<accession>A0A7I7U2M9</accession>